<keyword evidence="3" id="KW-1185">Reference proteome</keyword>
<dbReference type="InterPro" id="IPR000084">
    <property type="entry name" value="PE-PGRS_N"/>
</dbReference>
<feature type="domain" description="PE" evidence="1">
    <location>
        <begin position="5"/>
        <end position="93"/>
    </location>
</feature>
<reference evidence="2 3" key="1">
    <citation type="submission" date="2016-01" db="EMBL/GenBank/DDBJ databases">
        <authorList>
            <consortium name="TB Trials Study Group"/>
            <person name="Sutton G."/>
            <person name="Brinkac L."/>
            <person name="Sanka R."/>
            <person name="Adams M."/>
            <person name="Lau E.L."/>
            <person name="Macaden R."/>
            <person name="Grewal H.M.S."/>
        </authorList>
    </citation>
    <scope>NUCLEOTIDE SEQUENCE [LARGE SCALE GENOMIC DNA]</scope>
    <source>
        <strain evidence="2 3">IS-1744</strain>
    </source>
</reference>
<dbReference type="EMBL" id="LQIR01000005">
    <property type="protein sequence ID" value="KUI19670.1"/>
    <property type="molecule type" value="Genomic_DNA"/>
</dbReference>
<evidence type="ECO:0000313" key="2">
    <source>
        <dbReference type="EMBL" id="KUI19670.1"/>
    </source>
</evidence>
<dbReference type="SUPFAM" id="SSF140459">
    <property type="entry name" value="PE/PPE dimer-like"/>
    <property type="match status" value="1"/>
</dbReference>
<dbReference type="AlphaFoldDB" id="A0A124EQ95"/>
<dbReference type="Proteomes" id="UP000053707">
    <property type="component" value="Unassembled WGS sequence"/>
</dbReference>
<proteinExistence type="predicted"/>
<sequence length="97" mass="9392">MEPLMHNPGAVGVGTQVVANGTRGLAAGTTAGAAVTALVPAGADEVSAQAAVAFAAEGVETLAMNTFAQQELARMGAAVIESAGIYTAVDGANATTF</sequence>
<comment type="caution">
    <text evidence="2">The sequence shown here is derived from an EMBL/GenBank/DDBJ whole genome shotgun (WGS) entry which is preliminary data.</text>
</comment>
<gene>
    <name evidence="2" type="ORF">AU192_01570</name>
</gene>
<name>A0A124EQ95_9MYCO</name>
<protein>
    <submittedName>
        <fullName evidence="2">PbsX family transcriptional regulator</fullName>
    </submittedName>
</protein>
<dbReference type="RefSeq" id="WP_064394654.1">
    <property type="nucleotide sequence ID" value="NZ_LQIR01000005.1"/>
</dbReference>
<dbReference type="InterPro" id="IPR038332">
    <property type="entry name" value="PPE_sf"/>
</dbReference>
<dbReference type="Pfam" id="PF00934">
    <property type="entry name" value="PE"/>
    <property type="match status" value="1"/>
</dbReference>
<organism evidence="2 3">
    <name type="scientific">Mycobacterium lehmannii</name>
    <dbReference type="NCBI Taxonomy" id="2048550"/>
    <lineage>
        <taxon>Bacteria</taxon>
        <taxon>Bacillati</taxon>
        <taxon>Actinomycetota</taxon>
        <taxon>Actinomycetes</taxon>
        <taxon>Mycobacteriales</taxon>
        <taxon>Mycobacteriaceae</taxon>
        <taxon>Mycobacterium</taxon>
    </lineage>
</organism>
<dbReference type="Gene3D" id="1.10.287.850">
    <property type="entry name" value="HP0062-like domain"/>
    <property type="match status" value="1"/>
</dbReference>
<accession>A0A124EQ95</accession>
<evidence type="ECO:0000259" key="1">
    <source>
        <dbReference type="Pfam" id="PF00934"/>
    </source>
</evidence>
<evidence type="ECO:0000313" key="3">
    <source>
        <dbReference type="Proteomes" id="UP000053707"/>
    </source>
</evidence>